<gene>
    <name evidence="2" type="ORF">SCP_0700240</name>
</gene>
<keyword evidence="3" id="KW-1185">Reference proteome</keyword>
<name>A0A401GSY5_9APHY</name>
<organism evidence="2 3">
    <name type="scientific">Sparassis crispa</name>
    <dbReference type="NCBI Taxonomy" id="139825"/>
    <lineage>
        <taxon>Eukaryota</taxon>
        <taxon>Fungi</taxon>
        <taxon>Dikarya</taxon>
        <taxon>Basidiomycota</taxon>
        <taxon>Agaricomycotina</taxon>
        <taxon>Agaricomycetes</taxon>
        <taxon>Polyporales</taxon>
        <taxon>Sparassidaceae</taxon>
        <taxon>Sparassis</taxon>
    </lineage>
</organism>
<dbReference type="EMBL" id="BFAD01000007">
    <property type="protein sequence ID" value="GBE84844.1"/>
    <property type="molecule type" value="Genomic_DNA"/>
</dbReference>
<keyword evidence="1" id="KW-0732">Signal</keyword>
<dbReference type="AlphaFoldDB" id="A0A401GSY5"/>
<dbReference type="GeneID" id="38781761"/>
<evidence type="ECO:0000313" key="2">
    <source>
        <dbReference type="EMBL" id="GBE84844.1"/>
    </source>
</evidence>
<reference evidence="2 3" key="1">
    <citation type="journal article" date="2018" name="Sci. Rep.">
        <title>Genome sequence of the cauliflower mushroom Sparassis crispa (Hanabiratake) and its association with beneficial usage.</title>
        <authorList>
            <person name="Kiyama R."/>
            <person name="Furutani Y."/>
            <person name="Kawaguchi K."/>
            <person name="Nakanishi T."/>
        </authorList>
    </citation>
    <scope>NUCLEOTIDE SEQUENCE [LARGE SCALE GENOMIC DNA]</scope>
</reference>
<evidence type="ECO:0000313" key="3">
    <source>
        <dbReference type="Proteomes" id="UP000287166"/>
    </source>
</evidence>
<dbReference type="OrthoDB" id="3199367at2759"/>
<dbReference type="RefSeq" id="XP_027615757.1">
    <property type="nucleotide sequence ID" value="XM_027759956.1"/>
</dbReference>
<dbReference type="Proteomes" id="UP000287166">
    <property type="component" value="Unassembled WGS sequence"/>
</dbReference>
<accession>A0A401GSY5</accession>
<feature type="signal peptide" evidence="1">
    <location>
        <begin position="1"/>
        <end position="20"/>
    </location>
</feature>
<proteinExistence type="predicted"/>
<comment type="caution">
    <text evidence="2">The sequence shown here is derived from an EMBL/GenBank/DDBJ whole genome shotgun (WGS) entry which is preliminary data.</text>
</comment>
<evidence type="ECO:0000256" key="1">
    <source>
        <dbReference type="SAM" id="SignalP"/>
    </source>
</evidence>
<feature type="chain" id="PRO_5019252039" evidence="1">
    <location>
        <begin position="21"/>
        <end position="130"/>
    </location>
</feature>
<dbReference type="InParanoid" id="A0A401GSY5"/>
<sequence length="130" mass="13811">MLFTSVLTAMFATLAASTLATPISRAEDDIVSPQITYPTTGAVWIPFTNQTVTWDTSNIAPADANNTGLLLLGYNEASSEHLDIQYPLATQFPIGAGSADIVVPNVTLRTDYIVVLFGDSGNASPEFTIL</sequence>
<protein>
    <submittedName>
        <fullName evidence="2">Uncharacterized protein</fullName>
    </submittedName>
</protein>
<dbReference type="STRING" id="139825.A0A401GSY5"/>